<dbReference type="EMBL" id="FZOY01000001">
    <property type="protein sequence ID" value="SNS30570.1"/>
    <property type="molecule type" value="Genomic_DNA"/>
</dbReference>
<dbReference type="Proteomes" id="UP000198426">
    <property type="component" value="Unassembled WGS sequence"/>
</dbReference>
<dbReference type="OrthoDB" id="564699at2"/>
<dbReference type="InterPro" id="IPR021251">
    <property type="entry name" value="DUF2793"/>
</dbReference>
<sequence>MSDATTNLLLPYLLASQAQKHVTLNESLRLLDGLVHLSVRGTARTEPPSDPADGDRFLIASGASGEWSGWDGSIAYCVDGVWLRLAPRPGWRVWIEEFDGSANSPGESLPGERVLLVWDGAAWVSILPTALQNLSLLGIGTEADTSNPFSAKLNAALWTALGAAEGGTGDLYYTMNKEASGDDLGLTLQTGYVTKALLGLLGSDDFRLAVSDDGSTFFDAFSVDRLSGIVDQPRLPRFKGYTNYDNYVGVDTWTKLAINNTDYNDQSAFDATNNYFVAPADGTYLFGATLLFKTNGSTSSRMRGRLMRNGSTEIRGSFGEISGAHVSEATALWLQTMVALSAGDTVELQAYFRAADGYFSADHTSFWGTKIG</sequence>
<protein>
    <recommendedName>
        <fullName evidence="3">C1q domain-containing protein</fullName>
    </recommendedName>
</protein>
<organism evidence="1 2">
    <name type="scientific">Tropicimonas sediminicola</name>
    <dbReference type="NCBI Taxonomy" id="1031541"/>
    <lineage>
        <taxon>Bacteria</taxon>
        <taxon>Pseudomonadati</taxon>
        <taxon>Pseudomonadota</taxon>
        <taxon>Alphaproteobacteria</taxon>
        <taxon>Rhodobacterales</taxon>
        <taxon>Roseobacteraceae</taxon>
        <taxon>Tropicimonas</taxon>
    </lineage>
</organism>
<dbReference type="AlphaFoldDB" id="A0A239DE13"/>
<dbReference type="InterPro" id="IPR008983">
    <property type="entry name" value="Tumour_necrosis_fac-like_dom"/>
</dbReference>
<evidence type="ECO:0008006" key="3">
    <source>
        <dbReference type="Google" id="ProtNLM"/>
    </source>
</evidence>
<dbReference type="Pfam" id="PF10983">
    <property type="entry name" value="DUF2793"/>
    <property type="match status" value="1"/>
</dbReference>
<name>A0A239DE13_9RHOB</name>
<gene>
    <name evidence="1" type="ORF">SAMN05421757_101779</name>
</gene>
<evidence type="ECO:0000313" key="2">
    <source>
        <dbReference type="Proteomes" id="UP000198426"/>
    </source>
</evidence>
<keyword evidence="2" id="KW-1185">Reference proteome</keyword>
<reference evidence="1 2" key="1">
    <citation type="submission" date="2017-06" db="EMBL/GenBank/DDBJ databases">
        <authorList>
            <person name="Kim H.J."/>
            <person name="Triplett B.A."/>
        </authorList>
    </citation>
    <scope>NUCLEOTIDE SEQUENCE [LARGE SCALE GENOMIC DNA]</scope>
    <source>
        <strain evidence="1 2">DSM 29339</strain>
    </source>
</reference>
<dbReference type="Gene3D" id="2.60.120.40">
    <property type="match status" value="1"/>
</dbReference>
<evidence type="ECO:0000313" key="1">
    <source>
        <dbReference type="EMBL" id="SNS30570.1"/>
    </source>
</evidence>
<accession>A0A239DE13</accession>
<proteinExistence type="predicted"/>
<dbReference type="SUPFAM" id="SSF49842">
    <property type="entry name" value="TNF-like"/>
    <property type="match status" value="1"/>
</dbReference>
<dbReference type="RefSeq" id="WP_089231407.1">
    <property type="nucleotide sequence ID" value="NZ_FZOY01000001.1"/>
</dbReference>